<protein>
    <submittedName>
        <fullName evidence="5">GntR family transcriptional regulator</fullName>
    </submittedName>
</protein>
<evidence type="ECO:0000313" key="6">
    <source>
        <dbReference type="Proteomes" id="UP000823934"/>
    </source>
</evidence>
<dbReference type="SMART" id="SM00345">
    <property type="entry name" value="HTH_GNTR"/>
    <property type="match status" value="1"/>
</dbReference>
<dbReference type="CDD" id="cd07377">
    <property type="entry name" value="WHTH_GntR"/>
    <property type="match status" value="1"/>
</dbReference>
<accession>A0A9D1Q5I8</accession>
<dbReference type="InterPro" id="IPR000524">
    <property type="entry name" value="Tscrpt_reg_HTH_GntR"/>
</dbReference>
<dbReference type="InterPro" id="IPR050679">
    <property type="entry name" value="Bact_HTH_transcr_reg"/>
</dbReference>
<organism evidence="5 6">
    <name type="scientific">Candidatus Ignatzschineria merdigallinarum</name>
    <dbReference type="NCBI Taxonomy" id="2838621"/>
    <lineage>
        <taxon>Bacteria</taxon>
        <taxon>Pseudomonadati</taxon>
        <taxon>Pseudomonadota</taxon>
        <taxon>Gammaproteobacteria</taxon>
        <taxon>Cardiobacteriales</taxon>
        <taxon>Ignatzschineriaceae</taxon>
        <taxon>Ignatzschineria</taxon>
    </lineage>
</organism>
<keyword evidence="2" id="KW-0238">DNA-binding</keyword>
<evidence type="ECO:0000256" key="2">
    <source>
        <dbReference type="ARBA" id="ARBA00023125"/>
    </source>
</evidence>
<dbReference type="Gene3D" id="3.40.1410.10">
    <property type="entry name" value="Chorismate lyase-like"/>
    <property type="match status" value="1"/>
</dbReference>
<dbReference type="GO" id="GO:0003700">
    <property type="term" value="F:DNA-binding transcription factor activity"/>
    <property type="evidence" value="ECO:0007669"/>
    <property type="project" value="InterPro"/>
</dbReference>
<dbReference type="Pfam" id="PF00392">
    <property type="entry name" value="GntR"/>
    <property type="match status" value="1"/>
</dbReference>
<dbReference type="FunFam" id="1.10.10.10:FF:000079">
    <property type="entry name" value="GntR family transcriptional regulator"/>
    <property type="match status" value="1"/>
</dbReference>
<evidence type="ECO:0000256" key="1">
    <source>
        <dbReference type="ARBA" id="ARBA00023015"/>
    </source>
</evidence>
<reference evidence="5" key="1">
    <citation type="journal article" date="2021" name="PeerJ">
        <title>Extensive microbial diversity within the chicken gut microbiome revealed by metagenomics and culture.</title>
        <authorList>
            <person name="Gilroy R."/>
            <person name="Ravi A."/>
            <person name="Getino M."/>
            <person name="Pursley I."/>
            <person name="Horton D.L."/>
            <person name="Alikhan N.F."/>
            <person name="Baker D."/>
            <person name="Gharbi K."/>
            <person name="Hall N."/>
            <person name="Watson M."/>
            <person name="Adriaenssens E.M."/>
            <person name="Foster-Nyarko E."/>
            <person name="Jarju S."/>
            <person name="Secka A."/>
            <person name="Antonio M."/>
            <person name="Oren A."/>
            <person name="Chaudhuri R.R."/>
            <person name="La Ragione R."/>
            <person name="Hildebrand F."/>
            <person name="Pallen M.J."/>
        </authorList>
    </citation>
    <scope>NUCLEOTIDE SEQUENCE</scope>
    <source>
        <strain evidence="5">CHK160-9182</strain>
    </source>
</reference>
<proteinExistence type="predicted"/>
<dbReference type="InterPro" id="IPR036390">
    <property type="entry name" value="WH_DNA-bd_sf"/>
</dbReference>
<dbReference type="SUPFAM" id="SSF64288">
    <property type="entry name" value="Chorismate lyase-like"/>
    <property type="match status" value="1"/>
</dbReference>
<keyword evidence="3" id="KW-0804">Transcription</keyword>
<keyword evidence="1" id="KW-0805">Transcription regulation</keyword>
<dbReference type="PRINTS" id="PR00035">
    <property type="entry name" value="HTHGNTR"/>
</dbReference>
<evidence type="ECO:0000259" key="4">
    <source>
        <dbReference type="PROSITE" id="PS50949"/>
    </source>
</evidence>
<dbReference type="InterPro" id="IPR036388">
    <property type="entry name" value="WH-like_DNA-bd_sf"/>
</dbReference>
<feature type="domain" description="HTH gntR-type" evidence="4">
    <location>
        <begin position="3"/>
        <end position="71"/>
    </location>
</feature>
<feature type="non-terminal residue" evidence="5">
    <location>
        <position position="127"/>
    </location>
</feature>
<evidence type="ECO:0000313" key="5">
    <source>
        <dbReference type="EMBL" id="HIW06997.1"/>
    </source>
</evidence>
<evidence type="ECO:0000256" key="3">
    <source>
        <dbReference type="ARBA" id="ARBA00023163"/>
    </source>
</evidence>
<comment type="caution">
    <text evidence="5">The sequence shown here is derived from an EMBL/GenBank/DDBJ whole genome shotgun (WGS) entry which is preliminary data.</text>
</comment>
<dbReference type="EMBL" id="DXHP01000147">
    <property type="protein sequence ID" value="HIW06997.1"/>
    <property type="molecule type" value="Genomic_DNA"/>
</dbReference>
<gene>
    <name evidence="5" type="ORF">H9889_06690</name>
</gene>
<dbReference type="Proteomes" id="UP000823934">
    <property type="component" value="Unassembled WGS sequence"/>
</dbReference>
<dbReference type="PANTHER" id="PTHR44846">
    <property type="entry name" value="MANNOSYL-D-GLYCERATE TRANSPORT/METABOLISM SYSTEM REPRESSOR MNGR-RELATED"/>
    <property type="match status" value="1"/>
</dbReference>
<dbReference type="SUPFAM" id="SSF46785">
    <property type="entry name" value="Winged helix' DNA-binding domain"/>
    <property type="match status" value="1"/>
</dbReference>
<dbReference type="PROSITE" id="PS50949">
    <property type="entry name" value="HTH_GNTR"/>
    <property type="match status" value="1"/>
</dbReference>
<dbReference type="InterPro" id="IPR028978">
    <property type="entry name" value="Chorismate_lyase_/UTRA_dom_sf"/>
</dbReference>
<dbReference type="PANTHER" id="PTHR44846:SF16">
    <property type="entry name" value="TRANSCRIPTIONAL REGULATOR PHNF-RELATED"/>
    <property type="match status" value="1"/>
</dbReference>
<sequence>MAIPKFKSIKNYLLNGISSGEFPPGSQIPTELALAKKFEVSRMTVNRAVNDLTTQNVLTRTPGKGTFVTGQKSATSPANIGDIKQEVIARGNDYSVKILSQKTIAADESTALGLGIHTGAKVYFCQV</sequence>
<name>A0A9D1Q5I8_9GAMM</name>
<reference evidence="5" key="2">
    <citation type="submission" date="2021-04" db="EMBL/GenBank/DDBJ databases">
        <authorList>
            <person name="Gilroy R."/>
        </authorList>
    </citation>
    <scope>NUCLEOTIDE SEQUENCE</scope>
    <source>
        <strain evidence="5">CHK160-9182</strain>
    </source>
</reference>
<dbReference type="AlphaFoldDB" id="A0A9D1Q5I8"/>
<dbReference type="GO" id="GO:0003677">
    <property type="term" value="F:DNA binding"/>
    <property type="evidence" value="ECO:0007669"/>
    <property type="project" value="UniProtKB-KW"/>
</dbReference>
<dbReference type="Gene3D" id="1.10.10.10">
    <property type="entry name" value="Winged helix-like DNA-binding domain superfamily/Winged helix DNA-binding domain"/>
    <property type="match status" value="1"/>
</dbReference>